<reference evidence="1" key="1">
    <citation type="submission" date="2018-05" db="EMBL/GenBank/DDBJ databases">
        <authorList>
            <person name="Lanie J.A."/>
            <person name="Ng W.-L."/>
            <person name="Kazmierczak K.M."/>
            <person name="Andrzejewski T.M."/>
            <person name="Davidsen T.M."/>
            <person name="Wayne K.J."/>
            <person name="Tettelin H."/>
            <person name="Glass J.I."/>
            <person name="Rusch D."/>
            <person name="Podicherti R."/>
            <person name="Tsui H.-C.T."/>
            <person name="Winkler M.E."/>
        </authorList>
    </citation>
    <scope>NUCLEOTIDE SEQUENCE</scope>
</reference>
<proteinExistence type="predicted"/>
<evidence type="ECO:0008006" key="2">
    <source>
        <dbReference type="Google" id="ProtNLM"/>
    </source>
</evidence>
<dbReference type="EMBL" id="UINC01230572">
    <property type="protein sequence ID" value="SVE62761.1"/>
    <property type="molecule type" value="Genomic_DNA"/>
</dbReference>
<sequence length="140" mass="15713">MRFSNKDSRRVFTAIVLVVMSVLSVVVHAQSSRRVTEAMVDEWMTSLSNWGRWGSDDELGTLNLITLEKRRAALGLATAGISVSLSHNYLTERAVDATSPIGREMLGPDRPGPFRSDRYTFAYHGYAHSHMDSLCHMMHD</sequence>
<evidence type="ECO:0000313" key="1">
    <source>
        <dbReference type="EMBL" id="SVE62761.1"/>
    </source>
</evidence>
<dbReference type="AlphaFoldDB" id="A0A383F1A2"/>
<accession>A0A383F1A2</accession>
<protein>
    <recommendedName>
        <fullName evidence="2">Cyclase family protein</fullName>
    </recommendedName>
</protein>
<gene>
    <name evidence="1" type="ORF">METZ01_LOCUS515615</name>
</gene>
<name>A0A383F1A2_9ZZZZ</name>
<organism evidence="1">
    <name type="scientific">marine metagenome</name>
    <dbReference type="NCBI Taxonomy" id="408172"/>
    <lineage>
        <taxon>unclassified sequences</taxon>
        <taxon>metagenomes</taxon>
        <taxon>ecological metagenomes</taxon>
    </lineage>
</organism>
<feature type="non-terminal residue" evidence="1">
    <location>
        <position position="140"/>
    </location>
</feature>